<dbReference type="InterPro" id="IPR017441">
    <property type="entry name" value="Protein_kinase_ATP_BS"/>
</dbReference>
<dbReference type="FunFam" id="3.30.430.20:FF:000003">
    <property type="entry name" value="Cysteine-rich RLK (RECEPTOR-like protein kinase) 10"/>
    <property type="match status" value="1"/>
</dbReference>
<dbReference type="OMA" id="YAMSRIS"/>
<dbReference type="InterPro" id="IPR002902">
    <property type="entry name" value="GNK2"/>
</dbReference>
<dbReference type="CDD" id="cd23509">
    <property type="entry name" value="Gnk2-like"/>
    <property type="match status" value="2"/>
</dbReference>
<dbReference type="InterPro" id="IPR038408">
    <property type="entry name" value="GNK2_sf"/>
</dbReference>
<dbReference type="InterPro" id="IPR008271">
    <property type="entry name" value="Ser/Thr_kinase_AS"/>
</dbReference>
<evidence type="ECO:0000256" key="7">
    <source>
        <dbReference type="ARBA" id="ARBA00022741"/>
    </source>
</evidence>
<evidence type="ECO:0000256" key="17">
    <source>
        <dbReference type="SAM" id="MobiDB-lite"/>
    </source>
</evidence>
<evidence type="ECO:0000256" key="2">
    <source>
        <dbReference type="ARBA" id="ARBA00022527"/>
    </source>
</evidence>
<keyword evidence="13" id="KW-0325">Glycoprotein</keyword>
<evidence type="ECO:0000313" key="20">
    <source>
        <dbReference type="EMBL" id="KYP75228.1"/>
    </source>
</evidence>
<dbReference type="PROSITE" id="PS00107">
    <property type="entry name" value="PROTEIN_KINASE_ATP"/>
    <property type="match status" value="1"/>
</dbReference>
<dbReference type="GO" id="GO:0005886">
    <property type="term" value="C:plasma membrane"/>
    <property type="evidence" value="ECO:0007669"/>
    <property type="project" value="TreeGrafter"/>
</dbReference>
<evidence type="ECO:0000259" key="18">
    <source>
        <dbReference type="PROSITE" id="PS50011"/>
    </source>
</evidence>
<keyword evidence="6" id="KW-0677">Repeat</keyword>
<dbReference type="Gene3D" id="3.30.430.20">
    <property type="entry name" value="Gnk2 domain, C-X8-C-X2-C motif"/>
    <property type="match status" value="2"/>
</dbReference>
<comment type="subcellular location">
    <subcellularLocation>
        <location evidence="1">Membrane</location>
        <topology evidence="1">Single-pass membrane protein</topology>
    </subcellularLocation>
</comment>
<organism evidence="20 21">
    <name type="scientific">Cajanus cajan</name>
    <name type="common">Pigeon pea</name>
    <name type="synonym">Cajanus indicus</name>
    <dbReference type="NCBI Taxonomy" id="3821"/>
    <lineage>
        <taxon>Eukaryota</taxon>
        <taxon>Viridiplantae</taxon>
        <taxon>Streptophyta</taxon>
        <taxon>Embryophyta</taxon>
        <taxon>Tracheophyta</taxon>
        <taxon>Spermatophyta</taxon>
        <taxon>Magnoliopsida</taxon>
        <taxon>eudicotyledons</taxon>
        <taxon>Gunneridae</taxon>
        <taxon>Pentapetalae</taxon>
        <taxon>rosids</taxon>
        <taxon>fabids</taxon>
        <taxon>Fabales</taxon>
        <taxon>Fabaceae</taxon>
        <taxon>Papilionoideae</taxon>
        <taxon>50 kb inversion clade</taxon>
        <taxon>NPAAA clade</taxon>
        <taxon>indigoferoid/millettioid clade</taxon>
        <taxon>Phaseoleae</taxon>
        <taxon>Cajanus</taxon>
    </lineage>
</organism>
<keyword evidence="8" id="KW-0418">Kinase</keyword>
<keyword evidence="10" id="KW-1133">Transmembrane helix</keyword>
<dbReference type="PROSITE" id="PS00108">
    <property type="entry name" value="PROTEIN_KINASE_ST"/>
    <property type="match status" value="1"/>
</dbReference>
<sequence length="663" mass="73956">MELGNITTDTYSKNLNNLLEKIYSDKEIDDGFYNFSDGEEPDKVYAIGLCRGDVKAEACRSCLSRASSLLTDRCRQQKEAIGWYEVCMLRYSNSSIVEQTVTDSSDIVKCSPDNTTKKDAFDEALEGLVDRLRTTAAGGDSRRKIGEGEAPVRSSDETIYGLLQCAPYLSYSNCSKCLQYAMSRTISLSSPNCEGRSGGRYLGRSCSLRYDIYSFFDFTVDAPAPQPTQPLPLEKGVLETITMMFSNFIAVSHNSCSISNLNDFNVLNAQINSVSIYGLGLTHTFVKTHASGDGEADESEGDDESELGNNIKTDELLQYDFATIKFATNNFSDANKLGQGGFGIVYKGTLSDGQEIAIKRLSINSNQGETEFKNEIMLTGKLQHRNLVRLLGFCFARRERLLIYEFVPNKSLDYLIFDPNKRASLNWERRYSIIRGIARGLLYLHEDSRLPVVHRDLKTSNILLDKELNPKISDFGMARLFEINQTQANTSTIVGTFGYMAPEYIKHGQFSIKSDVFSFGVMILEIVCGQRNSEIHSNEENAQDLLSFAWQNWRGGTVSNIVDPTLKDYSWNEIMRCIHIGLLCVQEDIGDRPSMNSVSLMLSSSSFPLATPSEPAFLMRGKRPLPMAMATLLDEQYSEATRSSDSGTQGSSDKAPITDPYPR</sequence>
<keyword evidence="12" id="KW-0675">Receptor</keyword>
<dbReference type="Pfam" id="PF01657">
    <property type="entry name" value="Stress-antifung"/>
    <property type="match status" value="2"/>
</dbReference>
<evidence type="ECO:0000256" key="5">
    <source>
        <dbReference type="ARBA" id="ARBA00022729"/>
    </source>
</evidence>
<dbReference type="PANTHER" id="PTHR27002">
    <property type="entry name" value="RECEPTOR-LIKE SERINE/THREONINE-PROTEIN KINASE SD1-8"/>
    <property type="match status" value="1"/>
</dbReference>
<evidence type="ECO:0000256" key="13">
    <source>
        <dbReference type="ARBA" id="ARBA00023180"/>
    </source>
</evidence>
<keyword evidence="5" id="KW-0732">Signal</keyword>
<evidence type="ECO:0000256" key="12">
    <source>
        <dbReference type="ARBA" id="ARBA00023170"/>
    </source>
</evidence>
<dbReference type="AlphaFoldDB" id="A0A151U7I6"/>
<gene>
    <name evidence="20" type="ORF">KK1_007933</name>
</gene>
<comment type="catalytic activity">
    <reaction evidence="14">
        <text>L-seryl-[protein] + ATP = O-phospho-L-seryl-[protein] + ADP + H(+)</text>
        <dbReference type="Rhea" id="RHEA:17989"/>
        <dbReference type="Rhea" id="RHEA-COMP:9863"/>
        <dbReference type="Rhea" id="RHEA-COMP:11604"/>
        <dbReference type="ChEBI" id="CHEBI:15378"/>
        <dbReference type="ChEBI" id="CHEBI:29999"/>
        <dbReference type="ChEBI" id="CHEBI:30616"/>
        <dbReference type="ChEBI" id="CHEBI:83421"/>
        <dbReference type="ChEBI" id="CHEBI:456216"/>
    </reaction>
</comment>
<dbReference type="Proteomes" id="UP000075243">
    <property type="component" value="Chromosome 2"/>
</dbReference>
<feature type="domain" description="Gnk2-homologous" evidence="19">
    <location>
        <begin position="1"/>
        <end position="96"/>
    </location>
</feature>
<dbReference type="CDD" id="cd14066">
    <property type="entry name" value="STKc_IRAK"/>
    <property type="match status" value="1"/>
</dbReference>
<dbReference type="Gramene" id="C.cajan_07721.t">
    <property type="protein sequence ID" value="C.cajan_07721.t"/>
    <property type="gene ID" value="C.cajan_07721"/>
</dbReference>
<feature type="domain" description="Protein kinase" evidence="18">
    <location>
        <begin position="331"/>
        <end position="607"/>
    </location>
</feature>
<protein>
    <submittedName>
        <fullName evidence="20">Cysteine-rich receptor-like protein kinase 29</fullName>
    </submittedName>
</protein>
<feature type="domain" description="Gnk2-homologous" evidence="19">
    <location>
        <begin position="103"/>
        <end position="215"/>
    </location>
</feature>
<evidence type="ECO:0000259" key="19">
    <source>
        <dbReference type="PROSITE" id="PS51473"/>
    </source>
</evidence>
<evidence type="ECO:0000256" key="3">
    <source>
        <dbReference type="ARBA" id="ARBA00022679"/>
    </source>
</evidence>
<dbReference type="STRING" id="3821.A0A151U7I6"/>
<dbReference type="GO" id="GO:0005524">
    <property type="term" value="F:ATP binding"/>
    <property type="evidence" value="ECO:0007669"/>
    <property type="project" value="UniProtKB-UniRule"/>
</dbReference>
<feature type="binding site" evidence="16">
    <location>
        <position position="359"/>
    </location>
    <ligand>
        <name>ATP</name>
        <dbReference type="ChEBI" id="CHEBI:30616"/>
    </ligand>
</feature>
<keyword evidence="4" id="KW-0812">Transmembrane</keyword>
<dbReference type="Gene3D" id="1.10.510.10">
    <property type="entry name" value="Transferase(Phosphotransferase) domain 1"/>
    <property type="match status" value="1"/>
</dbReference>
<dbReference type="FunFam" id="1.10.510.10:FF:000129">
    <property type="entry name" value="cysteine-rich receptor-like protein kinase 10"/>
    <property type="match status" value="1"/>
</dbReference>
<evidence type="ECO:0000256" key="9">
    <source>
        <dbReference type="ARBA" id="ARBA00022840"/>
    </source>
</evidence>
<evidence type="ECO:0000256" key="15">
    <source>
        <dbReference type="ARBA" id="ARBA00047951"/>
    </source>
</evidence>
<evidence type="ECO:0000256" key="4">
    <source>
        <dbReference type="ARBA" id="ARBA00022692"/>
    </source>
</evidence>
<keyword evidence="3" id="KW-0808">Transferase</keyword>
<dbReference type="SUPFAM" id="SSF56112">
    <property type="entry name" value="Protein kinase-like (PK-like)"/>
    <property type="match status" value="1"/>
</dbReference>
<dbReference type="Pfam" id="PF00069">
    <property type="entry name" value="Pkinase"/>
    <property type="match status" value="1"/>
</dbReference>
<evidence type="ECO:0000256" key="1">
    <source>
        <dbReference type="ARBA" id="ARBA00004167"/>
    </source>
</evidence>
<keyword evidence="21" id="KW-1185">Reference proteome</keyword>
<keyword evidence="11" id="KW-0472">Membrane</keyword>
<evidence type="ECO:0000313" key="21">
    <source>
        <dbReference type="Proteomes" id="UP000075243"/>
    </source>
</evidence>
<dbReference type="Gene3D" id="3.30.200.20">
    <property type="entry name" value="Phosphorylase Kinase, domain 1"/>
    <property type="match status" value="1"/>
</dbReference>
<evidence type="ECO:0000256" key="8">
    <source>
        <dbReference type="ARBA" id="ARBA00022777"/>
    </source>
</evidence>
<keyword evidence="7 16" id="KW-0547">Nucleotide-binding</keyword>
<dbReference type="SMART" id="SM00220">
    <property type="entry name" value="S_TKc"/>
    <property type="match status" value="1"/>
</dbReference>
<evidence type="ECO:0000256" key="16">
    <source>
        <dbReference type="PROSITE-ProRule" id="PRU10141"/>
    </source>
</evidence>
<evidence type="ECO:0000256" key="10">
    <source>
        <dbReference type="ARBA" id="ARBA00022989"/>
    </source>
</evidence>
<reference evidence="20 21" key="1">
    <citation type="journal article" date="2012" name="Nat. Biotechnol.">
        <title>Draft genome sequence of pigeonpea (Cajanus cajan), an orphan legume crop of resource-poor farmers.</title>
        <authorList>
            <person name="Varshney R.K."/>
            <person name="Chen W."/>
            <person name="Li Y."/>
            <person name="Bharti A.K."/>
            <person name="Saxena R.K."/>
            <person name="Schlueter J.A."/>
            <person name="Donoghue M.T."/>
            <person name="Azam S."/>
            <person name="Fan G."/>
            <person name="Whaley A.M."/>
            <person name="Farmer A.D."/>
            <person name="Sheridan J."/>
            <person name="Iwata A."/>
            <person name="Tuteja R."/>
            <person name="Penmetsa R.V."/>
            <person name="Wu W."/>
            <person name="Upadhyaya H.D."/>
            <person name="Yang S.P."/>
            <person name="Shah T."/>
            <person name="Saxena K.B."/>
            <person name="Michael T."/>
            <person name="McCombie W.R."/>
            <person name="Yang B."/>
            <person name="Zhang G."/>
            <person name="Yang H."/>
            <person name="Wang J."/>
            <person name="Spillane C."/>
            <person name="Cook D.R."/>
            <person name="May G.D."/>
            <person name="Xu X."/>
            <person name="Jackson S.A."/>
        </authorList>
    </citation>
    <scope>NUCLEOTIDE SEQUENCE [LARGE SCALE GENOMIC DNA]</scope>
    <source>
        <strain evidence="21">cv. Asha</strain>
    </source>
</reference>
<dbReference type="PROSITE" id="PS51473">
    <property type="entry name" value="GNK2"/>
    <property type="match status" value="2"/>
</dbReference>
<dbReference type="InterPro" id="IPR011009">
    <property type="entry name" value="Kinase-like_dom_sf"/>
</dbReference>
<keyword evidence="2" id="KW-0723">Serine/threonine-protein kinase</keyword>
<keyword evidence="9 16" id="KW-0067">ATP-binding</keyword>
<evidence type="ECO:0000256" key="6">
    <source>
        <dbReference type="ARBA" id="ARBA00022737"/>
    </source>
</evidence>
<feature type="region of interest" description="Disordered" evidence="17">
    <location>
        <begin position="634"/>
        <end position="663"/>
    </location>
</feature>
<dbReference type="GO" id="GO:0006979">
    <property type="term" value="P:response to oxidative stress"/>
    <property type="evidence" value="ECO:0007669"/>
    <property type="project" value="UniProtKB-ARBA"/>
</dbReference>
<dbReference type="InterPro" id="IPR000719">
    <property type="entry name" value="Prot_kinase_dom"/>
</dbReference>
<name>A0A151U7I6_CAJCA</name>
<dbReference type="GO" id="GO:0004674">
    <property type="term" value="F:protein serine/threonine kinase activity"/>
    <property type="evidence" value="ECO:0007669"/>
    <property type="project" value="UniProtKB-KW"/>
</dbReference>
<dbReference type="PROSITE" id="PS50011">
    <property type="entry name" value="PROTEIN_KINASE_DOM"/>
    <property type="match status" value="1"/>
</dbReference>
<dbReference type="FunFam" id="3.30.200.20:FF:000142">
    <property type="entry name" value="Cysteine-rich receptor-like protein kinase 10"/>
    <property type="match status" value="1"/>
</dbReference>
<accession>A0A151U7I6</accession>
<evidence type="ECO:0000256" key="14">
    <source>
        <dbReference type="ARBA" id="ARBA00047558"/>
    </source>
</evidence>
<dbReference type="EMBL" id="CM003604">
    <property type="protein sequence ID" value="KYP75228.1"/>
    <property type="molecule type" value="Genomic_DNA"/>
</dbReference>
<dbReference type="PANTHER" id="PTHR27002:SF510">
    <property type="entry name" value="CYSTEINE-RICH RECEPTOR-KINASE-LIKE PROTEIN"/>
    <property type="match status" value="1"/>
</dbReference>
<proteinExistence type="predicted"/>
<evidence type="ECO:0000256" key="11">
    <source>
        <dbReference type="ARBA" id="ARBA00023136"/>
    </source>
</evidence>
<comment type="catalytic activity">
    <reaction evidence="15">
        <text>L-threonyl-[protein] + ATP = O-phospho-L-threonyl-[protein] + ADP + H(+)</text>
        <dbReference type="Rhea" id="RHEA:46608"/>
        <dbReference type="Rhea" id="RHEA-COMP:11060"/>
        <dbReference type="Rhea" id="RHEA-COMP:11605"/>
        <dbReference type="ChEBI" id="CHEBI:15378"/>
        <dbReference type="ChEBI" id="CHEBI:30013"/>
        <dbReference type="ChEBI" id="CHEBI:30616"/>
        <dbReference type="ChEBI" id="CHEBI:61977"/>
        <dbReference type="ChEBI" id="CHEBI:456216"/>
    </reaction>
</comment>
<feature type="compositionally biased region" description="Polar residues" evidence="17">
    <location>
        <begin position="638"/>
        <end position="652"/>
    </location>
</feature>